<accession>J3MHA4</accession>
<evidence type="ECO:0000313" key="2">
    <source>
        <dbReference type="EnsemblPlants" id="OB06G33980.1"/>
    </source>
</evidence>
<sequence length="111" mass="11925">MKKALYCRCGSDLQDSPLMAAVKNNSAMVLCFATLLVMSVVFLSCNATGRHKAGVMDDTGVLCFTWLNCTNVSCQKECAAGKWDAKKSSCGAADVCCCRTAKLLMLDEQPI</sequence>
<evidence type="ECO:0000256" key="1">
    <source>
        <dbReference type="SAM" id="Phobius"/>
    </source>
</evidence>
<keyword evidence="1" id="KW-0472">Membrane</keyword>
<proteinExistence type="predicted"/>
<reference evidence="2" key="2">
    <citation type="submission" date="2013-04" db="UniProtKB">
        <authorList>
            <consortium name="EnsemblPlants"/>
        </authorList>
    </citation>
    <scope>IDENTIFICATION</scope>
</reference>
<keyword evidence="3" id="KW-1185">Reference proteome</keyword>
<dbReference type="Gramene" id="OB06G33980.1">
    <property type="protein sequence ID" value="OB06G33980.1"/>
    <property type="gene ID" value="OB06G33980"/>
</dbReference>
<organism evidence="2">
    <name type="scientific">Oryza brachyantha</name>
    <name type="common">malo sina</name>
    <dbReference type="NCBI Taxonomy" id="4533"/>
    <lineage>
        <taxon>Eukaryota</taxon>
        <taxon>Viridiplantae</taxon>
        <taxon>Streptophyta</taxon>
        <taxon>Embryophyta</taxon>
        <taxon>Tracheophyta</taxon>
        <taxon>Spermatophyta</taxon>
        <taxon>Magnoliopsida</taxon>
        <taxon>Liliopsida</taxon>
        <taxon>Poales</taxon>
        <taxon>Poaceae</taxon>
        <taxon>BOP clade</taxon>
        <taxon>Oryzoideae</taxon>
        <taxon>Oryzeae</taxon>
        <taxon>Oryzinae</taxon>
        <taxon>Oryza</taxon>
    </lineage>
</organism>
<keyword evidence="1" id="KW-0812">Transmembrane</keyword>
<dbReference type="OMA" id="CNATGRH"/>
<dbReference type="AlphaFoldDB" id="J3MHA4"/>
<reference evidence="2" key="1">
    <citation type="journal article" date="2013" name="Nat. Commun.">
        <title>Whole-genome sequencing of Oryza brachyantha reveals mechanisms underlying Oryza genome evolution.</title>
        <authorList>
            <person name="Chen J."/>
            <person name="Huang Q."/>
            <person name="Gao D."/>
            <person name="Wang J."/>
            <person name="Lang Y."/>
            <person name="Liu T."/>
            <person name="Li B."/>
            <person name="Bai Z."/>
            <person name="Luis Goicoechea J."/>
            <person name="Liang C."/>
            <person name="Chen C."/>
            <person name="Zhang W."/>
            <person name="Sun S."/>
            <person name="Liao Y."/>
            <person name="Zhang X."/>
            <person name="Yang L."/>
            <person name="Song C."/>
            <person name="Wang M."/>
            <person name="Shi J."/>
            <person name="Liu G."/>
            <person name="Liu J."/>
            <person name="Zhou H."/>
            <person name="Zhou W."/>
            <person name="Yu Q."/>
            <person name="An N."/>
            <person name="Chen Y."/>
            <person name="Cai Q."/>
            <person name="Wang B."/>
            <person name="Liu B."/>
            <person name="Min J."/>
            <person name="Huang Y."/>
            <person name="Wu H."/>
            <person name="Li Z."/>
            <person name="Zhang Y."/>
            <person name="Yin Y."/>
            <person name="Song W."/>
            <person name="Jiang J."/>
            <person name="Jackson S.A."/>
            <person name="Wing R.A."/>
            <person name="Wang J."/>
            <person name="Chen M."/>
        </authorList>
    </citation>
    <scope>NUCLEOTIDE SEQUENCE [LARGE SCALE GENOMIC DNA]</scope>
    <source>
        <strain evidence="2">cv. IRGC 101232</strain>
    </source>
</reference>
<protein>
    <submittedName>
        <fullName evidence="2">Uncharacterized protein</fullName>
    </submittedName>
</protein>
<name>J3MHA4_ORYBR</name>
<dbReference type="HOGENOM" id="CLU_2403466_0_0_1"/>
<evidence type="ECO:0000313" key="3">
    <source>
        <dbReference type="Proteomes" id="UP000006038"/>
    </source>
</evidence>
<dbReference type="Proteomes" id="UP000006038">
    <property type="component" value="Chromosome 6"/>
</dbReference>
<keyword evidence="1" id="KW-1133">Transmembrane helix</keyword>
<feature type="transmembrane region" description="Helical" evidence="1">
    <location>
        <begin position="27"/>
        <end position="47"/>
    </location>
</feature>
<dbReference type="EnsemblPlants" id="OB06G33980.1">
    <property type="protein sequence ID" value="OB06G33980.1"/>
    <property type="gene ID" value="OB06G33980"/>
</dbReference>